<dbReference type="Proteomes" id="UP000078529">
    <property type="component" value="Unassembled WGS sequence"/>
</dbReference>
<reference evidence="14 15" key="1">
    <citation type="journal article" date="2016" name="Front. Microbiol.">
        <title>Genomic Resource of Rice Seed Associated Bacteria.</title>
        <authorList>
            <person name="Midha S."/>
            <person name="Bansal K."/>
            <person name="Sharma S."/>
            <person name="Kumar N."/>
            <person name="Patil P.P."/>
            <person name="Chaudhry V."/>
            <person name="Patil P.B."/>
        </authorList>
    </citation>
    <scope>NUCLEOTIDE SEQUENCE [LARGE SCALE GENOMIC DNA]</scope>
    <source>
        <strain evidence="12 14">NS226</strain>
        <strain evidence="13 15">NS365</strain>
    </source>
</reference>
<feature type="site" description="Transition state stabilizer" evidence="9">
    <location>
        <position position="137"/>
    </location>
</feature>
<gene>
    <name evidence="12" type="ORF">NS226_00610</name>
    <name evidence="13" type="ORF">NS365_17295</name>
</gene>
<dbReference type="InterPro" id="IPR038107">
    <property type="entry name" value="Glycos_transf_N_sf"/>
</dbReference>
<evidence type="ECO:0000256" key="5">
    <source>
        <dbReference type="ARBA" id="ARBA00022679"/>
    </source>
</evidence>
<dbReference type="EMBL" id="LDQA01000045">
    <property type="protein sequence ID" value="KTR03912.1"/>
    <property type="molecule type" value="Genomic_DNA"/>
</dbReference>
<keyword evidence="10" id="KW-0448">Lipopolysaccharide biosynthesis</keyword>
<feature type="active site" description="Proton acceptor" evidence="8">
    <location>
        <position position="69"/>
    </location>
</feature>
<dbReference type="PANTHER" id="PTHR42755">
    <property type="entry name" value="3-DEOXY-MANNO-OCTULOSONATE CYTIDYLYLTRANSFERASE"/>
    <property type="match status" value="1"/>
</dbReference>
<keyword evidence="10" id="KW-0472">Membrane</keyword>
<dbReference type="NCBIfam" id="NF004387">
    <property type="entry name" value="PRK05749.1-3"/>
    <property type="match status" value="1"/>
</dbReference>
<comment type="catalytic activity">
    <reaction evidence="7 10">
        <text>lipid IVA (E. coli) + CMP-3-deoxy-beta-D-manno-octulosonate = alpha-Kdo-(2-&gt;6)-lipid IVA (E. coli) + CMP + H(+)</text>
        <dbReference type="Rhea" id="RHEA:28066"/>
        <dbReference type="ChEBI" id="CHEBI:15378"/>
        <dbReference type="ChEBI" id="CHEBI:58603"/>
        <dbReference type="ChEBI" id="CHEBI:60364"/>
        <dbReference type="ChEBI" id="CHEBI:60377"/>
        <dbReference type="ChEBI" id="CHEBI:85987"/>
        <dbReference type="EC" id="2.4.99.12"/>
    </reaction>
</comment>
<dbReference type="GO" id="GO:0005886">
    <property type="term" value="C:plasma membrane"/>
    <property type="evidence" value="ECO:0007669"/>
    <property type="project" value="UniProtKB-SubCell"/>
</dbReference>
<name>A0A175RM84_9HYPH</name>
<evidence type="ECO:0000313" key="13">
    <source>
        <dbReference type="EMBL" id="KTR03912.1"/>
    </source>
</evidence>
<evidence type="ECO:0000256" key="7">
    <source>
        <dbReference type="ARBA" id="ARBA00049183"/>
    </source>
</evidence>
<organism evidence="13 15">
    <name type="scientific">Aureimonas ureilytica</name>
    <dbReference type="NCBI Taxonomy" id="401562"/>
    <lineage>
        <taxon>Bacteria</taxon>
        <taxon>Pseudomonadati</taxon>
        <taxon>Pseudomonadota</taxon>
        <taxon>Alphaproteobacteria</taxon>
        <taxon>Hyphomicrobiales</taxon>
        <taxon>Aurantimonadaceae</taxon>
        <taxon>Aureimonas</taxon>
    </lineage>
</organism>
<evidence type="ECO:0000256" key="8">
    <source>
        <dbReference type="PIRSR" id="PIRSR639901-1"/>
    </source>
</evidence>
<evidence type="ECO:0000313" key="12">
    <source>
        <dbReference type="EMBL" id="KTQ98554.1"/>
    </source>
</evidence>
<feature type="domain" description="3-deoxy-D-manno-octulosonic-acid transferase N-terminal" evidence="11">
    <location>
        <begin position="41"/>
        <end position="215"/>
    </location>
</feature>
<dbReference type="AlphaFoldDB" id="A0A175RM84"/>
<comment type="similarity">
    <text evidence="10">Belongs to the glycosyltransferase group 1 family.</text>
</comment>
<dbReference type="EMBL" id="LDPZ01000002">
    <property type="protein sequence ID" value="KTQ98554.1"/>
    <property type="molecule type" value="Genomic_DNA"/>
</dbReference>
<dbReference type="Gene3D" id="3.40.50.2000">
    <property type="entry name" value="Glycogen Phosphorylase B"/>
    <property type="match status" value="1"/>
</dbReference>
<dbReference type="PANTHER" id="PTHR42755:SF1">
    <property type="entry name" value="3-DEOXY-D-MANNO-OCTULOSONIC ACID TRANSFERASE, MITOCHONDRIAL-RELATED"/>
    <property type="match status" value="1"/>
</dbReference>
<protein>
    <recommendedName>
        <fullName evidence="4 10">3-deoxy-D-manno-octulosonic acid transferase</fullName>
        <shortName evidence="10">Kdo transferase</shortName>
        <ecNumber evidence="3 10">2.4.99.12</ecNumber>
    </recommendedName>
    <alternativeName>
        <fullName evidence="6 10">Lipid IV(A) 3-deoxy-D-manno-octulosonic acid transferase</fullName>
    </alternativeName>
</protein>
<evidence type="ECO:0000256" key="2">
    <source>
        <dbReference type="ARBA" id="ARBA00004713"/>
    </source>
</evidence>
<evidence type="ECO:0000256" key="6">
    <source>
        <dbReference type="ARBA" id="ARBA00031445"/>
    </source>
</evidence>
<dbReference type="OrthoDB" id="9789797at2"/>
<keyword evidence="10" id="KW-1003">Cell membrane</keyword>
<dbReference type="InterPro" id="IPR007507">
    <property type="entry name" value="Glycos_transf_N"/>
</dbReference>
<evidence type="ECO:0000313" key="14">
    <source>
        <dbReference type="Proteomes" id="UP000078272"/>
    </source>
</evidence>
<evidence type="ECO:0000259" key="11">
    <source>
        <dbReference type="Pfam" id="PF04413"/>
    </source>
</evidence>
<dbReference type="UniPathway" id="UPA00958"/>
<dbReference type="Pfam" id="PF04413">
    <property type="entry name" value="Glycos_transf_N"/>
    <property type="match status" value="1"/>
</dbReference>
<dbReference type="RefSeq" id="WP_058601536.1">
    <property type="nucleotide sequence ID" value="NZ_LDPZ01000002.1"/>
</dbReference>
<sequence>MNDRWAKAALTAYRVAGSLAYPAVGSYVSWRASKGKEDKERRRERYGIPSEIRPPGVPLVWVHAASMGESAAVSPLVSEIAADGITIVMTTGTVTSAATVAERLGDRVIHQYVPLDLKPCVSRFLDHWQPELAIVAESEIWPTTMSELAARRIPQVLVNARLSDRSFKRWKSAPGVAEALLSKLAHVVAQSEIDGERYHLLGARAVSVAGNLKADVEAPPAHLLDLEAARQGIGMRPVWAALSTHEGEEEMAANIHLRLMEERGRVLTIIVPRHVERADAIQRDFEAKGLQVARWSRGELPTPTTDIFLGDTMGDMGFYLRLTEVAFIGKSIRGEGGQNPLEAAMLGTAILSGRYVQNFREVYHRLIERGAAWIVQDEAELGAAVSELFDRPAARRQMMDAARDSVADMGGALKRTMAALDPFLLPLRLSCRMDWGN</sequence>
<evidence type="ECO:0000313" key="15">
    <source>
        <dbReference type="Proteomes" id="UP000078529"/>
    </source>
</evidence>
<dbReference type="Proteomes" id="UP000078272">
    <property type="component" value="Unassembled WGS sequence"/>
</dbReference>
<evidence type="ECO:0000256" key="4">
    <source>
        <dbReference type="ARBA" id="ARBA00019077"/>
    </source>
</evidence>
<evidence type="ECO:0000256" key="3">
    <source>
        <dbReference type="ARBA" id="ARBA00012621"/>
    </source>
</evidence>
<dbReference type="GO" id="GO:0043842">
    <property type="term" value="F:Kdo transferase activity"/>
    <property type="evidence" value="ECO:0007669"/>
    <property type="project" value="UniProtKB-EC"/>
</dbReference>
<keyword evidence="15" id="KW-1185">Reference proteome</keyword>
<feature type="site" description="Transition state stabilizer" evidence="9">
    <location>
        <position position="213"/>
    </location>
</feature>
<dbReference type="PATRIC" id="fig|401562.3.peg.1355"/>
<comment type="pathway">
    <text evidence="2 10">Bacterial outer membrane biogenesis; LPS core biosynthesis.</text>
</comment>
<evidence type="ECO:0000256" key="10">
    <source>
        <dbReference type="RuleBase" id="RU365103"/>
    </source>
</evidence>
<comment type="subcellular location">
    <subcellularLocation>
        <location evidence="10">Cell membrane</location>
    </subcellularLocation>
</comment>
<dbReference type="InterPro" id="IPR039901">
    <property type="entry name" value="Kdotransferase"/>
</dbReference>
<accession>A0A175RM84</accession>
<dbReference type="EC" id="2.4.99.12" evidence="3 10"/>
<comment type="caution">
    <text evidence="13">The sequence shown here is derived from an EMBL/GenBank/DDBJ whole genome shotgun (WGS) entry which is preliminary data.</text>
</comment>
<keyword evidence="5 10" id="KW-0808">Transferase</keyword>
<dbReference type="SUPFAM" id="SSF53756">
    <property type="entry name" value="UDP-Glycosyltransferase/glycogen phosphorylase"/>
    <property type="match status" value="1"/>
</dbReference>
<proteinExistence type="inferred from homology"/>
<evidence type="ECO:0000256" key="1">
    <source>
        <dbReference type="ARBA" id="ARBA00003394"/>
    </source>
</evidence>
<dbReference type="GO" id="GO:0009245">
    <property type="term" value="P:lipid A biosynthetic process"/>
    <property type="evidence" value="ECO:0007669"/>
    <property type="project" value="TreeGrafter"/>
</dbReference>
<comment type="function">
    <text evidence="1 10">Involved in lipopolysaccharide (LPS) biosynthesis. Catalyzes the transfer of 3-deoxy-D-manno-octulosonate (Kdo) residue(s) from CMP-Kdo to lipid IV(A), the tetraacyldisaccharide-1,4'-bisphosphate precursor of lipid A.</text>
</comment>
<dbReference type="GO" id="GO:0009244">
    <property type="term" value="P:lipopolysaccharide core region biosynthetic process"/>
    <property type="evidence" value="ECO:0007669"/>
    <property type="project" value="UniProtKB-UniRule"/>
</dbReference>
<dbReference type="Gene3D" id="3.40.50.11720">
    <property type="entry name" value="3-Deoxy-D-manno-octulosonic-acid transferase, N-terminal domain"/>
    <property type="match status" value="1"/>
</dbReference>
<dbReference type="eggNOG" id="COG1519">
    <property type="taxonomic scope" value="Bacteria"/>
</dbReference>
<dbReference type="STRING" id="401562.NS365_17295"/>
<evidence type="ECO:0000256" key="9">
    <source>
        <dbReference type="PIRSR" id="PIRSR639901-2"/>
    </source>
</evidence>